<name>M3G4G3_9LEPT</name>
<dbReference type="EMBL" id="AHOR02000044">
    <property type="protein sequence ID" value="EMF80859.1"/>
    <property type="molecule type" value="Genomic_DNA"/>
</dbReference>
<evidence type="ECO:0000313" key="2">
    <source>
        <dbReference type="EMBL" id="EMF80859.1"/>
    </source>
</evidence>
<dbReference type="GO" id="GO:0004803">
    <property type="term" value="F:transposase activity"/>
    <property type="evidence" value="ECO:0007669"/>
    <property type="project" value="InterPro"/>
</dbReference>
<dbReference type="InterPro" id="IPR002559">
    <property type="entry name" value="Transposase_11"/>
</dbReference>
<dbReference type="Proteomes" id="UP000011770">
    <property type="component" value="Unassembled WGS sequence"/>
</dbReference>
<comment type="caution">
    <text evidence="2">The sequence shown here is derived from an EMBL/GenBank/DDBJ whole genome shotgun (WGS) entry which is preliminary data.</text>
</comment>
<dbReference type="GO" id="GO:0003677">
    <property type="term" value="F:DNA binding"/>
    <property type="evidence" value="ECO:0007669"/>
    <property type="project" value="InterPro"/>
</dbReference>
<feature type="domain" description="Transposase IS4-like" evidence="1">
    <location>
        <begin position="2"/>
        <end position="109"/>
    </location>
</feature>
<sequence length="308" mass="34908">MAITLTGANVHDKHGVKDTLNSILIFSGKSRKKPKHLCLDKGYDFKDIEVLIKKRNIQSHIRKKGEKPLIGKYKGKPRRWVVERTNSWHNRFRAILIRWERKSENYLASLYLASSIIAFNFLIGSFETGSKLFQSSNTLVLNHAKSDSPLPTKKGTVIVMHAQIMAPDYGILQFDSTNVNVLNDLEIFRNTFELEFKIGNETIHEDALSTLIEPMPLIFKTTDQGTANNVIRPAIQAIPRKAESVWMKRSGQLVIPFDRPIPVKDEVFSLELRPMENAGNPSALIEPYKIQFRIGAANEITGNKVTRG</sequence>
<protein>
    <submittedName>
        <fullName evidence="2">Transposase, IS4 family</fullName>
    </submittedName>
</protein>
<reference evidence="2 3" key="1">
    <citation type="submission" date="2013-01" db="EMBL/GenBank/DDBJ databases">
        <authorList>
            <person name="Harkins D.M."/>
            <person name="Durkin A.S."/>
            <person name="Brinkac L.M."/>
            <person name="Haft D.H."/>
            <person name="Selengut J.D."/>
            <person name="Sanka R."/>
            <person name="DePew J."/>
            <person name="Purushe J."/>
            <person name="Tulsiani S.M."/>
            <person name="Graham G.C."/>
            <person name="Burns M.-A."/>
            <person name="Dohnt M.F."/>
            <person name="Smythe L.D."/>
            <person name="McKay D.B."/>
            <person name="Craig S.B."/>
            <person name="Vinetz J.M."/>
            <person name="Sutton G.G."/>
            <person name="Nierman W.C."/>
            <person name="Fouts D.E."/>
        </authorList>
    </citation>
    <scope>NUCLEOTIDE SEQUENCE [LARGE SCALE GENOMIC DNA]</scope>
    <source>
        <strain evidence="2 3">LT2116</strain>
    </source>
</reference>
<dbReference type="GO" id="GO:0006313">
    <property type="term" value="P:DNA transposition"/>
    <property type="evidence" value="ECO:0007669"/>
    <property type="project" value="InterPro"/>
</dbReference>
<gene>
    <name evidence="2" type="ORF">LEP1GSC188_3127</name>
</gene>
<proteinExistence type="predicted"/>
<dbReference type="Pfam" id="PF01609">
    <property type="entry name" value="DDE_Tnp_1"/>
    <property type="match status" value="1"/>
</dbReference>
<accession>M3G4G3</accession>
<dbReference type="PANTHER" id="PTHR30007">
    <property type="entry name" value="PHP DOMAIN PROTEIN"/>
    <property type="match status" value="1"/>
</dbReference>
<dbReference type="PANTHER" id="PTHR30007:SF0">
    <property type="entry name" value="TRANSPOSASE"/>
    <property type="match status" value="1"/>
</dbReference>
<evidence type="ECO:0000259" key="1">
    <source>
        <dbReference type="Pfam" id="PF01609"/>
    </source>
</evidence>
<dbReference type="AlphaFoldDB" id="M3G4G3"/>
<organism evidence="2 3">
    <name type="scientific">Leptospira weilii serovar Topaz str. LT2116</name>
    <dbReference type="NCBI Taxonomy" id="1088540"/>
    <lineage>
        <taxon>Bacteria</taxon>
        <taxon>Pseudomonadati</taxon>
        <taxon>Spirochaetota</taxon>
        <taxon>Spirochaetia</taxon>
        <taxon>Leptospirales</taxon>
        <taxon>Leptospiraceae</taxon>
        <taxon>Leptospira</taxon>
    </lineage>
</organism>
<evidence type="ECO:0000313" key="3">
    <source>
        <dbReference type="Proteomes" id="UP000011770"/>
    </source>
</evidence>